<feature type="region of interest" description="Disordered" evidence="3">
    <location>
        <begin position="1"/>
        <end position="28"/>
    </location>
</feature>
<evidence type="ECO:0000256" key="3">
    <source>
        <dbReference type="SAM" id="MobiDB-lite"/>
    </source>
</evidence>
<dbReference type="SUPFAM" id="SSF47370">
    <property type="entry name" value="Bromodomain"/>
    <property type="match status" value="1"/>
</dbReference>
<dbReference type="InterPro" id="IPR036427">
    <property type="entry name" value="Bromodomain-like_sf"/>
</dbReference>
<dbReference type="Pfam" id="PF00439">
    <property type="entry name" value="Bromodomain"/>
    <property type="match status" value="1"/>
</dbReference>
<comment type="caution">
    <text evidence="5">The sequence shown here is derived from an EMBL/GenBank/DDBJ whole genome shotgun (WGS) entry which is preliminary data.</text>
</comment>
<dbReference type="InterPro" id="IPR001487">
    <property type="entry name" value="Bromodomain"/>
</dbReference>
<evidence type="ECO:0000313" key="5">
    <source>
        <dbReference type="EMBL" id="KAF9451753.1"/>
    </source>
</evidence>
<gene>
    <name evidence="5" type="ORF">P691DRAFT_786231</name>
</gene>
<proteinExistence type="predicted"/>
<evidence type="ECO:0000256" key="1">
    <source>
        <dbReference type="ARBA" id="ARBA00023117"/>
    </source>
</evidence>
<dbReference type="AlphaFoldDB" id="A0A9P5XIZ7"/>
<sequence length="102" mass="11810">MSVTPSIVDDEDEDFDSKRRKRTGAAGAAANNLSPVIRDKMKKAFSEMRLAINVDYSDYYQLIALSHLRKRANSNYYKNVQSYKDDWVLMFNNTRTYNQEGS</sequence>
<keyword evidence="1 2" id="KW-0103">Bromodomain</keyword>
<keyword evidence="6" id="KW-1185">Reference proteome</keyword>
<protein>
    <recommendedName>
        <fullName evidence="4">Bromo domain-containing protein</fullName>
    </recommendedName>
</protein>
<evidence type="ECO:0000259" key="4">
    <source>
        <dbReference type="PROSITE" id="PS50014"/>
    </source>
</evidence>
<evidence type="ECO:0000313" key="6">
    <source>
        <dbReference type="Proteomes" id="UP000807342"/>
    </source>
</evidence>
<name>A0A9P5XIZ7_9AGAR</name>
<dbReference type="OrthoDB" id="6017at2759"/>
<reference evidence="5" key="1">
    <citation type="submission" date="2020-11" db="EMBL/GenBank/DDBJ databases">
        <authorList>
            <consortium name="DOE Joint Genome Institute"/>
            <person name="Ahrendt S."/>
            <person name="Riley R."/>
            <person name="Andreopoulos W."/>
            <person name="Labutti K."/>
            <person name="Pangilinan J."/>
            <person name="Ruiz-Duenas F.J."/>
            <person name="Barrasa J.M."/>
            <person name="Sanchez-Garcia M."/>
            <person name="Camarero S."/>
            <person name="Miyauchi S."/>
            <person name="Serrano A."/>
            <person name="Linde D."/>
            <person name="Babiker R."/>
            <person name="Drula E."/>
            <person name="Ayuso-Fernandez I."/>
            <person name="Pacheco R."/>
            <person name="Padilla G."/>
            <person name="Ferreira P."/>
            <person name="Barriuso J."/>
            <person name="Kellner H."/>
            <person name="Castanera R."/>
            <person name="Alfaro M."/>
            <person name="Ramirez L."/>
            <person name="Pisabarro A.G."/>
            <person name="Kuo A."/>
            <person name="Tritt A."/>
            <person name="Lipzen A."/>
            <person name="He G."/>
            <person name="Yan M."/>
            <person name="Ng V."/>
            <person name="Cullen D."/>
            <person name="Martin F."/>
            <person name="Rosso M.-N."/>
            <person name="Henrissat B."/>
            <person name="Hibbett D."/>
            <person name="Martinez A.T."/>
            <person name="Grigoriev I.V."/>
        </authorList>
    </citation>
    <scope>NUCLEOTIDE SEQUENCE</scope>
    <source>
        <strain evidence="5">MF-IS2</strain>
    </source>
</reference>
<feature type="domain" description="Bromo" evidence="4">
    <location>
        <begin position="63"/>
        <end position="102"/>
    </location>
</feature>
<organism evidence="5 6">
    <name type="scientific">Macrolepiota fuliginosa MF-IS2</name>
    <dbReference type="NCBI Taxonomy" id="1400762"/>
    <lineage>
        <taxon>Eukaryota</taxon>
        <taxon>Fungi</taxon>
        <taxon>Dikarya</taxon>
        <taxon>Basidiomycota</taxon>
        <taxon>Agaricomycotina</taxon>
        <taxon>Agaricomycetes</taxon>
        <taxon>Agaricomycetidae</taxon>
        <taxon>Agaricales</taxon>
        <taxon>Agaricineae</taxon>
        <taxon>Agaricaceae</taxon>
        <taxon>Macrolepiota</taxon>
    </lineage>
</organism>
<dbReference type="EMBL" id="MU151080">
    <property type="protein sequence ID" value="KAF9451753.1"/>
    <property type="molecule type" value="Genomic_DNA"/>
</dbReference>
<dbReference type="GO" id="GO:0006325">
    <property type="term" value="P:chromatin organization"/>
    <property type="evidence" value="ECO:0007669"/>
    <property type="project" value="UniProtKB-ARBA"/>
</dbReference>
<dbReference type="PROSITE" id="PS50014">
    <property type="entry name" value="BROMODOMAIN_2"/>
    <property type="match status" value="1"/>
</dbReference>
<dbReference type="Proteomes" id="UP000807342">
    <property type="component" value="Unassembled WGS sequence"/>
</dbReference>
<accession>A0A9P5XIZ7</accession>
<dbReference type="Gene3D" id="1.20.920.10">
    <property type="entry name" value="Bromodomain-like"/>
    <property type="match status" value="1"/>
</dbReference>
<evidence type="ECO:0000256" key="2">
    <source>
        <dbReference type="PROSITE-ProRule" id="PRU00035"/>
    </source>
</evidence>